<feature type="domain" description="L1 transposable element RRM" evidence="1">
    <location>
        <begin position="3"/>
        <end position="52"/>
    </location>
</feature>
<dbReference type="InterPro" id="IPR042566">
    <property type="entry name" value="L1_C"/>
</dbReference>
<sequence>MQTPGAQNYNRSTPEHIIMKIPHIQNKDRILKAAREKCQITYKGKPIRISADFSAQTLKAKRAWNNIFQALKEHRCQPRIPIKRIHK</sequence>
<organism evidence="3 4">
    <name type="scientific">Sciurus vulgaris</name>
    <name type="common">Eurasian red squirrel</name>
    <dbReference type="NCBI Taxonomy" id="55149"/>
    <lineage>
        <taxon>Eukaryota</taxon>
        <taxon>Metazoa</taxon>
        <taxon>Chordata</taxon>
        <taxon>Craniata</taxon>
        <taxon>Vertebrata</taxon>
        <taxon>Euteleostomi</taxon>
        <taxon>Mammalia</taxon>
        <taxon>Eutheria</taxon>
        <taxon>Euarchontoglires</taxon>
        <taxon>Glires</taxon>
        <taxon>Rodentia</taxon>
        <taxon>Sciuromorpha</taxon>
        <taxon>Sciuridae</taxon>
        <taxon>Sciurinae</taxon>
        <taxon>Sciurini</taxon>
        <taxon>Sciurus</taxon>
    </lineage>
</organism>
<dbReference type="Ensembl" id="ENSSVLT00005000675.1">
    <property type="protein sequence ID" value="ENSSVLP00005000600.1"/>
    <property type="gene ID" value="ENSSVLG00005000550.1"/>
</dbReference>
<dbReference type="Proteomes" id="UP000694564">
    <property type="component" value="Chromosome 4"/>
</dbReference>
<reference evidence="3" key="2">
    <citation type="submission" date="2025-09" db="UniProtKB">
        <authorList>
            <consortium name="Ensembl"/>
        </authorList>
    </citation>
    <scope>IDENTIFICATION</scope>
</reference>
<evidence type="ECO:0000313" key="3">
    <source>
        <dbReference type="Ensembl" id="ENSSVLP00005000600.1"/>
    </source>
</evidence>
<protein>
    <recommendedName>
        <fullName evidence="5">L1 transposable element RRM domain-containing protein</fullName>
    </recommendedName>
</protein>
<name>A0A8D2AN27_SCIVU</name>
<evidence type="ECO:0008006" key="5">
    <source>
        <dbReference type="Google" id="ProtNLM"/>
    </source>
</evidence>
<evidence type="ECO:0000313" key="4">
    <source>
        <dbReference type="Proteomes" id="UP000694564"/>
    </source>
</evidence>
<dbReference type="InterPro" id="IPR035300">
    <property type="entry name" value="L1_dsRBD"/>
</dbReference>
<dbReference type="Gene3D" id="3.30.250.20">
    <property type="entry name" value="L1 transposable element, C-terminal domain"/>
    <property type="match status" value="1"/>
</dbReference>
<feature type="domain" description="L1 transposable element dsRBD-like" evidence="2">
    <location>
        <begin position="55"/>
        <end position="80"/>
    </location>
</feature>
<keyword evidence="4" id="KW-1185">Reference proteome</keyword>
<dbReference type="AlphaFoldDB" id="A0A8D2AN27"/>
<dbReference type="InterPro" id="IPR004244">
    <property type="entry name" value="Transposase_22"/>
</dbReference>
<dbReference type="InterPro" id="IPR043636">
    <property type="entry name" value="L1_RRM_dom"/>
</dbReference>
<evidence type="ECO:0000259" key="2">
    <source>
        <dbReference type="Pfam" id="PF17490"/>
    </source>
</evidence>
<dbReference type="GeneTree" id="ENSGT01050000244818"/>
<dbReference type="Gene3D" id="3.30.70.1820">
    <property type="entry name" value="L1 transposable element, RRM domain"/>
    <property type="match status" value="1"/>
</dbReference>
<accession>A0A8D2AN27</accession>
<dbReference type="PANTHER" id="PTHR11505">
    <property type="entry name" value="L1 TRANSPOSABLE ELEMENT-RELATED"/>
    <property type="match status" value="1"/>
</dbReference>
<evidence type="ECO:0000259" key="1">
    <source>
        <dbReference type="Pfam" id="PF02994"/>
    </source>
</evidence>
<reference evidence="3" key="1">
    <citation type="submission" date="2025-08" db="UniProtKB">
        <authorList>
            <consortium name="Ensembl"/>
        </authorList>
    </citation>
    <scope>IDENTIFICATION</scope>
</reference>
<proteinExistence type="predicted"/>
<dbReference type="Pfam" id="PF17490">
    <property type="entry name" value="Tnp_22_dsRBD"/>
    <property type="match status" value="1"/>
</dbReference>
<dbReference type="Pfam" id="PF02994">
    <property type="entry name" value="Transposase_22"/>
    <property type="match status" value="1"/>
</dbReference>